<dbReference type="EMBL" id="QPFP01000005">
    <property type="protein sequence ID" value="TEB36977.1"/>
    <property type="molecule type" value="Genomic_DNA"/>
</dbReference>
<comment type="caution">
    <text evidence="1">The sequence shown here is derived from an EMBL/GenBank/DDBJ whole genome shotgun (WGS) entry which is preliminary data.</text>
</comment>
<dbReference type="AlphaFoldDB" id="A0A4Y7TS14"/>
<proteinExistence type="predicted"/>
<evidence type="ECO:0000313" key="1">
    <source>
        <dbReference type="EMBL" id="TEB36977.1"/>
    </source>
</evidence>
<evidence type="ECO:0000313" key="2">
    <source>
        <dbReference type="Proteomes" id="UP000298030"/>
    </source>
</evidence>
<dbReference type="Proteomes" id="UP000298030">
    <property type="component" value="Unassembled WGS sequence"/>
</dbReference>
<accession>A0A4Y7TS14</accession>
<reference evidence="1 2" key="1">
    <citation type="journal article" date="2019" name="Nat. Ecol. Evol.">
        <title>Megaphylogeny resolves global patterns of mushroom evolution.</title>
        <authorList>
            <person name="Varga T."/>
            <person name="Krizsan K."/>
            <person name="Foldi C."/>
            <person name="Dima B."/>
            <person name="Sanchez-Garcia M."/>
            <person name="Sanchez-Ramirez S."/>
            <person name="Szollosi G.J."/>
            <person name="Szarkandi J.G."/>
            <person name="Papp V."/>
            <person name="Albert L."/>
            <person name="Andreopoulos W."/>
            <person name="Angelini C."/>
            <person name="Antonin V."/>
            <person name="Barry K.W."/>
            <person name="Bougher N.L."/>
            <person name="Buchanan P."/>
            <person name="Buyck B."/>
            <person name="Bense V."/>
            <person name="Catcheside P."/>
            <person name="Chovatia M."/>
            <person name="Cooper J."/>
            <person name="Damon W."/>
            <person name="Desjardin D."/>
            <person name="Finy P."/>
            <person name="Geml J."/>
            <person name="Haridas S."/>
            <person name="Hughes K."/>
            <person name="Justo A."/>
            <person name="Karasinski D."/>
            <person name="Kautmanova I."/>
            <person name="Kiss B."/>
            <person name="Kocsube S."/>
            <person name="Kotiranta H."/>
            <person name="LaButti K.M."/>
            <person name="Lechner B.E."/>
            <person name="Liimatainen K."/>
            <person name="Lipzen A."/>
            <person name="Lukacs Z."/>
            <person name="Mihaltcheva S."/>
            <person name="Morgado L.N."/>
            <person name="Niskanen T."/>
            <person name="Noordeloos M.E."/>
            <person name="Ohm R.A."/>
            <person name="Ortiz-Santana B."/>
            <person name="Ovrebo C."/>
            <person name="Racz N."/>
            <person name="Riley R."/>
            <person name="Savchenko A."/>
            <person name="Shiryaev A."/>
            <person name="Soop K."/>
            <person name="Spirin V."/>
            <person name="Szebenyi C."/>
            <person name="Tomsovsky M."/>
            <person name="Tulloss R.E."/>
            <person name="Uehling J."/>
            <person name="Grigoriev I.V."/>
            <person name="Vagvolgyi C."/>
            <person name="Papp T."/>
            <person name="Martin F.M."/>
            <person name="Miettinen O."/>
            <person name="Hibbett D.S."/>
            <person name="Nagy L.G."/>
        </authorList>
    </citation>
    <scope>NUCLEOTIDE SEQUENCE [LARGE SCALE GENOMIC DNA]</scope>
    <source>
        <strain evidence="1 2">FP101781</strain>
    </source>
</reference>
<gene>
    <name evidence="1" type="ORF">FA13DRAFT_1091546</name>
</gene>
<sequence length="103" mass="11069">MHAYVVSLVVLGTANAPSLRWVMKRAGHLGQSARSNIARAGNSSLDFPPTVYRPSERRCGSASVIFRIADFMGGLHDPPGSHYHRESDATPLGLRGVLVQLSA</sequence>
<protein>
    <submittedName>
        <fullName evidence="1">Uncharacterized protein</fullName>
    </submittedName>
</protein>
<organism evidence="1 2">
    <name type="scientific">Coprinellus micaceus</name>
    <name type="common">Glistening ink-cap mushroom</name>
    <name type="synonym">Coprinus micaceus</name>
    <dbReference type="NCBI Taxonomy" id="71717"/>
    <lineage>
        <taxon>Eukaryota</taxon>
        <taxon>Fungi</taxon>
        <taxon>Dikarya</taxon>
        <taxon>Basidiomycota</taxon>
        <taxon>Agaricomycotina</taxon>
        <taxon>Agaricomycetes</taxon>
        <taxon>Agaricomycetidae</taxon>
        <taxon>Agaricales</taxon>
        <taxon>Agaricineae</taxon>
        <taxon>Psathyrellaceae</taxon>
        <taxon>Coprinellus</taxon>
    </lineage>
</organism>
<keyword evidence="2" id="KW-1185">Reference proteome</keyword>
<name>A0A4Y7TS14_COPMI</name>